<gene>
    <name evidence="5" type="ORF">GCM10009836_25460</name>
</gene>
<feature type="region of interest" description="Disordered" evidence="3">
    <location>
        <begin position="56"/>
        <end position="99"/>
    </location>
</feature>
<comment type="caution">
    <text evidence="5">The sequence shown here is derived from an EMBL/GenBank/DDBJ whole genome shotgun (WGS) entry which is preliminary data.</text>
</comment>
<dbReference type="PANTHER" id="PTHR43853:SF8">
    <property type="entry name" value="3-KETOACYL-COA THIOLASE, PEROXISOMAL"/>
    <property type="match status" value="1"/>
</dbReference>
<dbReference type="Pfam" id="PF02803">
    <property type="entry name" value="Thiolase_C"/>
    <property type="match status" value="1"/>
</dbReference>
<keyword evidence="2" id="KW-0443">Lipid metabolism</keyword>
<proteinExistence type="predicted"/>
<sequence length="117" mass="12435">MGIGPVPAVAKALDVAEVALKDVDLIELNQAFPAQVLACTREWGFAESDFERTNVHGLGRCSGSAGAPGPGRPPRSGRPGRPRSAHGARGRGDGVGLRPRRVRSRWVRWWGCRGGGQ</sequence>
<dbReference type="InterPro" id="IPR016039">
    <property type="entry name" value="Thiolase-like"/>
</dbReference>
<reference evidence="5 6" key="1">
    <citation type="journal article" date="2019" name="Int. J. Syst. Evol. Microbiol.">
        <title>The Global Catalogue of Microorganisms (GCM) 10K type strain sequencing project: providing services to taxonomists for standard genome sequencing and annotation.</title>
        <authorList>
            <consortium name="The Broad Institute Genomics Platform"/>
            <consortium name="The Broad Institute Genome Sequencing Center for Infectious Disease"/>
            <person name="Wu L."/>
            <person name="Ma J."/>
        </authorList>
    </citation>
    <scope>NUCLEOTIDE SEQUENCE [LARGE SCALE GENOMIC DNA]</scope>
    <source>
        <strain evidence="5 6">JCM 16009</strain>
    </source>
</reference>
<dbReference type="InterPro" id="IPR050215">
    <property type="entry name" value="Thiolase-like_sf_Thiolase"/>
</dbReference>
<dbReference type="Proteomes" id="UP001500449">
    <property type="component" value="Unassembled WGS sequence"/>
</dbReference>
<evidence type="ECO:0000313" key="6">
    <source>
        <dbReference type="Proteomes" id="UP001500449"/>
    </source>
</evidence>
<dbReference type="SUPFAM" id="SSF53901">
    <property type="entry name" value="Thiolase-like"/>
    <property type="match status" value="1"/>
</dbReference>
<evidence type="ECO:0000256" key="3">
    <source>
        <dbReference type="SAM" id="MobiDB-lite"/>
    </source>
</evidence>
<evidence type="ECO:0000313" key="5">
    <source>
        <dbReference type="EMBL" id="GAA1844872.1"/>
    </source>
</evidence>
<evidence type="ECO:0000256" key="2">
    <source>
        <dbReference type="ARBA" id="ARBA00023098"/>
    </source>
</evidence>
<feature type="domain" description="Thiolase C-terminal" evidence="4">
    <location>
        <begin position="1"/>
        <end position="57"/>
    </location>
</feature>
<dbReference type="PANTHER" id="PTHR43853">
    <property type="entry name" value="3-KETOACYL-COA THIOLASE, PEROXISOMAL"/>
    <property type="match status" value="1"/>
</dbReference>
<evidence type="ECO:0000256" key="1">
    <source>
        <dbReference type="ARBA" id="ARBA00022832"/>
    </source>
</evidence>
<accession>A0ABN2N088</accession>
<dbReference type="Gene3D" id="3.40.47.10">
    <property type="match status" value="1"/>
</dbReference>
<name>A0ABN2N088_9PSEU</name>
<dbReference type="InterPro" id="IPR020617">
    <property type="entry name" value="Thiolase_C"/>
</dbReference>
<evidence type="ECO:0000259" key="4">
    <source>
        <dbReference type="Pfam" id="PF02803"/>
    </source>
</evidence>
<keyword evidence="1" id="KW-0276">Fatty acid metabolism</keyword>
<protein>
    <recommendedName>
        <fullName evidence="4">Thiolase C-terminal domain-containing protein</fullName>
    </recommendedName>
</protein>
<keyword evidence="6" id="KW-1185">Reference proteome</keyword>
<feature type="compositionally biased region" description="Basic residues" evidence="3">
    <location>
        <begin position="78"/>
        <end position="89"/>
    </location>
</feature>
<dbReference type="EMBL" id="BAAAQK010000005">
    <property type="protein sequence ID" value="GAA1844872.1"/>
    <property type="molecule type" value="Genomic_DNA"/>
</dbReference>
<organism evidence="5 6">
    <name type="scientific">Pseudonocardia ailaonensis</name>
    <dbReference type="NCBI Taxonomy" id="367279"/>
    <lineage>
        <taxon>Bacteria</taxon>
        <taxon>Bacillati</taxon>
        <taxon>Actinomycetota</taxon>
        <taxon>Actinomycetes</taxon>
        <taxon>Pseudonocardiales</taxon>
        <taxon>Pseudonocardiaceae</taxon>
        <taxon>Pseudonocardia</taxon>
    </lineage>
</organism>